<dbReference type="AlphaFoldDB" id="A0A5N5QUW2"/>
<sequence>MNDHGGTSDVSGRNGQYSILIEYTFKLVHRDHPPDVGSSGLGLQALIEFTKQSENNIILVIGCRNPDNPSFSTALNGLEKIQKLDIFALDLASQDSIRAFASHVLDTYPQQISVLLLCAGAILSTRSVDSPGIERTLQINVMSQALLLQCLWTRLVESGNHQKQSSRVVFVGSSMHRSAAQRYNVSPSSIEALLDNKRWKSIPAYSISKLVQMHLFQIVVEAFANVQANEPHPVAIAVSPGNNLQCIDPTEKSLSNLRPQDLYPKQA</sequence>
<reference evidence="3 4" key="1">
    <citation type="journal article" date="2019" name="Fungal Biol. Biotechnol.">
        <title>Draft genome sequence of fastidious pathogen Ceratobasidium theobromae, which causes vascular-streak dieback in Theobroma cacao.</title>
        <authorList>
            <person name="Ali S.S."/>
            <person name="Asman A."/>
            <person name="Shao J."/>
            <person name="Firmansyah A.P."/>
            <person name="Susilo A.W."/>
            <person name="Rosmana A."/>
            <person name="McMahon P."/>
            <person name="Junaid M."/>
            <person name="Guest D."/>
            <person name="Kheng T.Y."/>
            <person name="Meinhardt L.W."/>
            <person name="Bailey B.A."/>
        </authorList>
    </citation>
    <scope>NUCLEOTIDE SEQUENCE [LARGE SCALE GENOMIC DNA]</scope>
    <source>
        <strain evidence="3 4">CT2</strain>
    </source>
</reference>
<dbReference type="OrthoDB" id="9876299at2759"/>
<comment type="similarity">
    <text evidence="1">Belongs to the short-chain dehydrogenases/reductases (SDR) family.</text>
</comment>
<evidence type="ECO:0000313" key="3">
    <source>
        <dbReference type="EMBL" id="KAB5595552.1"/>
    </source>
</evidence>
<comment type="caution">
    <text evidence="3">The sequence shown here is derived from an EMBL/GenBank/DDBJ whole genome shotgun (WGS) entry which is preliminary data.</text>
</comment>
<dbReference type="PANTHER" id="PTHR24320:SF264">
    <property type="entry name" value="DEHYDROGENASE_REDUCTASE SDR FAMILY MEMBER ON CHROMOSOME X"/>
    <property type="match status" value="1"/>
</dbReference>
<proteinExistence type="inferred from homology"/>
<dbReference type="Gene3D" id="3.40.50.720">
    <property type="entry name" value="NAD(P)-binding Rossmann-like Domain"/>
    <property type="match status" value="1"/>
</dbReference>
<organism evidence="3 4">
    <name type="scientific">Ceratobasidium theobromae</name>
    <dbReference type="NCBI Taxonomy" id="1582974"/>
    <lineage>
        <taxon>Eukaryota</taxon>
        <taxon>Fungi</taxon>
        <taxon>Dikarya</taxon>
        <taxon>Basidiomycota</taxon>
        <taxon>Agaricomycotina</taxon>
        <taxon>Agaricomycetes</taxon>
        <taxon>Cantharellales</taxon>
        <taxon>Ceratobasidiaceae</taxon>
        <taxon>Ceratobasidium</taxon>
    </lineage>
</organism>
<evidence type="ECO:0000313" key="4">
    <source>
        <dbReference type="Proteomes" id="UP000383932"/>
    </source>
</evidence>
<dbReference type="EMBL" id="SSOP01000008">
    <property type="protein sequence ID" value="KAB5595552.1"/>
    <property type="molecule type" value="Genomic_DNA"/>
</dbReference>
<keyword evidence="4" id="KW-1185">Reference proteome</keyword>
<dbReference type="Pfam" id="PF00106">
    <property type="entry name" value="adh_short"/>
    <property type="match status" value="1"/>
</dbReference>
<gene>
    <name evidence="3" type="ORF">CTheo_1013</name>
</gene>
<protein>
    <submittedName>
        <fullName evidence="3">Uncharacterized protein</fullName>
    </submittedName>
</protein>
<evidence type="ECO:0000256" key="2">
    <source>
        <dbReference type="ARBA" id="ARBA00023002"/>
    </source>
</evidence>
<accession>A0A5N5QUW2</accession>
<name>A0A5N5QUW2_9AGAM</name>
<dbReference type="Proteomes" id="UP000383932">
    <property type="component" value="Unassembled WGS sequence"/>
</dbReference>
<keyword evidence="2" id="KW-0560">Oxidoreductase</keyword>
<dbReference type="SUPFAM" id="SSF51735">
    <property type="entry name" value="NAD(P)-binding Rossmann-fold domains"/>
    <property type="match status" value="1"/>
</dbReference>
<evidence type="ECO:0000256" key="1">
    <source>
        <dbReference type="ARBA" id="ARBA00006484"/>
    </source>
</evidence>
<dbReference type="InterPro" id="IPR036291">
    <property type="entry name" value="NAD(P)-bd_dom_sf"/>
</dbReference>
<dbReference type="GO" id="GO:0016491">
    <property type="term" value="F:oxidoreductase activity"/>
    <property type="evidence" value="ECO:0007669"/>
    <property type="project" value="UniProtKB-KW"/>
</dbReference>
<dbReference type="InterPro" id="IPR002347">
    <property type="entry name" value="SDR_fam"/>
</dbReference>
<dbReference type="PANTHER" id="PTHR24320">
    <property type="entry name" value="RETINOL DEHYDROGENASE"/>
    <property type="match status" value="1"/>
</dbReference>